<comment type="similarity">
    <text evidence="2 11">Belongs to the Mediator complex subunit 13 family.</text>
</comment>
<gene>
    <name evidence="16" type="ORF">PENSUB_9451</name>
</gene>
<feature type="compositionally biased region" description="Acidic residues" evidence="12">
    <location>
        <begin position="749"/>
        <end position="759"/>
    </location>
</feature>
<accession>A0A1Q5TDR0</accession>
<evidence type="ECO:0000256" key="6">
    <source>
        <dbReference type="ARBA" id="ARBA00023159"/>
    </source>
</evidence>
<keyword evidence="6 11" id="KW-0010">Activator</keyword>
<evidence type="ECO:0000256" key="5">
    <source>
        <dbReference type="ARBA" id="ARBA00023015"/>
    </source>
</evidence>
<evidence type="ECO:0000256" key="1">
    <source>
        <dbReference type="ARBA" id="ARBA00004123"/>
    </source>
</evidence>
<feature type="compositionally biased region" description="Low complexity" evidence="12">
    <location>
        <begin position="139"/>
        <end position="150"/>
    </location>
</feature>
<feature type="region of interest" description="Disordered" evidence="12">
    <location>
        <begin position="560"/>
        <end position="668"/>
    </location>
</feature>
<dbReference type="PANTHER" id="PTHR48249:SF3">
    <property type="entry name" value="MEDIATOR OF RNA POLYMERASE II TRANSCRIPTION SUBUNIT 13"/>
    <property type="match status" value="1"/>
</dbReference>
<comment type="subcellular location">
    <subcellularLocation>
        <location evidence="1 11">Nucleus</location>
    </subcellularLocation>
</comment>
<evidence type="ECO:0000256" key="3">
    <source>
        <dbReference type="ARBA" id="ARBA00019618"/>
    </source>
</evidence>
<feature type="region of interest" description="Disordered" evidence="12">
    <location>
        <begin position="128"/>
        <end position="153"/>
    </location>
</feature>
<proteinExistence type="inferred from homology"/>
<keyword evidence="8 11" id="KW-0539">Nucleus</keyword>
<evidence type="ECO:0000256" key="2">
    <source>
        <dbReference type="ARBA" id="ARBA00009354"/>
    </source>
</evidence>
<dbReference type="Pfam" id="PF06333">
    <property type="entry name" value="Med13_C"/>
    <property type="match status" value="1"/>
</dbReference>
<dbReference type="STRING" id="1316194.A0A1Q5TDR0"/>
<evidence type="ECO:0000313" key="16">
    <source>
        <dbReference type="EMBL" id="OKO98353.1"/>
    </source>
</evidence>
<evidence type="ECO:0000256" key="4">
    <source>
        <dbReference type="ARBA" id="ARBA00022491"/>
    </source>
</evidence>
<organism evidence="16 17">
    <name type="scientific">Penicillium subrubescens</name>
    <dbReference type="NCBI Taxonomy" id="1316194"/>
    <lineage>
        <taxon>Eukaryota</taxon>
        <taxon>Fungi</taxon>
        <taxon>Dikarya</taxon>
        <taxon>Ascomycota</taxon>
        <taxon>Pezizomycotina</taxon>
        <taxon>Eurotiomycetes</taxon>
        <taxon>Eurotiomycetidae</taxon>
        <taxon>Eurotiales</taxon>
        <taxon>Aspergillaceae</taxon>
        <taxon>Penicillium</taxon>
    </lineage>
</organism>
<dbReference type="PANTHER" id="PTHR48249">
    <property type="entry name" value="MEDIATOR OF RNA POLYMERASE II TRANSCRIPTION SUBUNIT 13"/>
    <property type="match status" value="1"/>
</dbReference>
<comment type="function">
    <text evidence="9 11">Component of the SRB8-11 complex. The SRB8-11 complex is a regulatory module of the Mediator complex which is itself involved in regulation of basal and activated RNA polymerase II-dependent transcription. The SRB8-11 complex may be involved in the transcriptional repression of a subset of genes regulated by Mediator. It may inhibit the association of the Mediator complex with RNA polymerase II to form the holoenzyme complex.</text>
</comment>
<keyword evidence="4 11" id="KW-0678">Repressor</keyword>
<feature type="compositionally biased region" description="Polar residues" evidence="12">
    <location>
        <begin position="918"/>
        <end position="927"/>
    </location>
</feature>
<feature type="domain" description="Mediator complex subunit Med13 C-terminal" evidence="13">
    <location>
        <begin position="1143"/>
        <end position="1453"/>
    </location>
</feature>
<comment type="caution">
    <text evidence="16">The sequence shown here is derived from an EMBL/GenBank/DDBJ whole genome shotgun (WGS) entry which is preliminary data.</text>
</comment>
<keyword evidence="17" id="KW-1185">Reference proteome</keyword>
<feature type="region of interest" description="Disordered" evidence="12">
    <location>
        <begin position="732"/>
        <end position="792"/>
    </location>
</feature>
<feature type="compositionally biased region" description="Low complexity" evidence="12">
    <location>
        <begin position="782"/>
        <end position="792"/>
    </location>
</feature>
<dbReference type="GO" id="GO:0045944">
    <property type="term" value="P:positive regulation of transcription by RNA polymerase II"/>
    <property type="evidence" value="ECO:0007669"/>
    <property type="project" value="TreeGrafter"/>
</dbReference>
<dbReference type="InterPro" id="IPR021643">
    <property type="entry name" value="Mediator_Med13_N"/>
</dbReference>
<feature type="compositionally biased region" description="Acidic residues" evidence="12">
    <location>
        <begin position="608"/>
        <end position="620"/>
    </location>
</feature>
<feature type="domain" description="MID" evidence="15">
    <location>
        <begin position="966"/>
        <end position="1133"/>
    </location>
</feature>
<evidence type="ECO:0000259" key="14">
    <source>
        <dbReference type="Pfam" id="PF11597"/>
    </source>
</evidence>
<evidence type="ECO:0000259" key="15">
    <source>
        <dbReference type="Pfam" id="PF18296"/>
    </source>
</evidence>
<dbReference type="GO" id="GO:0016592">
    <property type="term" value="C:mediator complex"/>
    <property type="evidence" value="ECO:0007669"/>
    <property type="project" value="InterPro"/>
</dbReference>
<protein>
    <recommendedName>
        <fullName evidence="3 11">Mediator of RNA polymerase II transcription subunit 13</fullName>
    </recommendedName>
    <alternativeName>
        <fullName evidence="10 11">Mediator complex subunit 13</fullName>
    </alternativeName>
</protein>
<feature type="compositionally biased region" description="Basic and acidic residues" evidence="12">
    <location>
        <begin position="588"/>
        <end position="607"/>
    </location>
</feature>
<evidence type="ECO:0000259" key="13">
    <source>
        <dbReference type="Pfam" id="PF06333"/>
    </source>
</evidence>
<evidence type="ECO:0000256" key="8">
    <source>
        <dbReference type="ARBA" id="ARBA00023242"/>
    </source>
</evidence>
<evidence type="ECO:0000256" key="7">
    <source>
        <dbReference type="ARBA" id="ARBA00023163"/>
    </source>
</evidence>
<keyword evidence="5 11" id="KW-0805">Transcription regulation</keyword>
<dbReference type="Proteomes" id="UP000186955">
    <property type="component" value="Unassembled WGS sequence"/>
</dbReference>
<evidence type="ECO:0000256" key="11">
    <source>
        <dbReference type="RuleBase" id="RU364134"/>
    </source>
</evidence>
<reference evidence="16 17" key="1">
    <citation type="submission" date="2016-10" db="EMBL/GenBank/DDBJ databases">
        <title>Genome sequence of the ascomycete fungus Penicillium subrubescens.</title>
        <authorList>
            <person name="De Vries R.P."/>
            <person name="Peng M."/>
            <person name="Dilokpimol A."/>
            <person name="Hilden K."/>
            <person name="Makela M.R."/>
            <person name="Grigoriev I."/>
            <person name="Riley R."/>
            <person name="Granchi Z."/>
        </authorList>
    </citation>
    <scope>NUCLEOTIDE SEQUENCE [LARGE SCALE GENOMIC DNA]</scope>
    <source>
        <strain evidence="16 17">CBS 132785</strain>
    </source>
</reference>
<feature type="compositionally biased region" description="Polar residues" evidence="12">
    <location>
        <begin position="1303"/>
        <end position="1320"/>
    </location>
</feature>
<dbReference type="InterPro" id="IPR041285">
    <property type="entry name" value="MID_MedPIWI"/>
</dbReference>
<feature type="region of interest" description="Disordered" evidence="12">
    <location>
        <begin position="406"/>
        <end position="431"/>
    </location>
</feature>
<feature type="region of interest" description="Disordered" evidence="12">
    <location>
        <begin position="469"/>
        <end position="499"/>
    </location>
</feature>
<feature type="domain" description="Mediator complex subunit Med13 N-terminal" evidence="14">
    <location>
        <begin position="1"/>
        <end position="370"/>
    </location>
</feature>
<dbReference type="OrthoDB" id="103819at2759"/>
<evidence type="ECO:0000256" key="10">
    <source>
        <dbReference type="ARBA" id="ARBA00032008"/>
    </source>
</evidence>
<evidence type="ECO:0000256" key="9">
    <source>
        <dbReference type="ARBA" id="ARBA00025661"/>
    </source>
</evidence>
<evidence type="ECO:0000256" key="12">
    <source>
        <dbReference type="SAM" id="MobiDB-lite"/>
    </source>
</evidence>
<keyword evidence="7 11" id="KW-0804">Transcription</keyword>
<feature type="compositionally biased region" description="Polar residues" evidence="12">
    <location>
        <begin position="1326"/>
        <end position="1341"/>
    </location>
</feature>
<dbReference type="Pfam" id="PF11597">
    <property type="entry name" value="Med13_N"/>
    <property type="match status" value="1"/>
</dbReference>
<sequence>MDFPGGATTNIHLIDGFSTIYWRIYTEESGIATHPQEGPANGYTILKHLGRLKNLEAQLRHIGCLASCPRRLGLWVFSPTPTFESLGPVYITDGDVETTKIFLNTTTLKVSASGSIACQELIKGLSSETQNQQGSLPTPSQRPQQAQPSARRSDGYSSSVAVYSAFISAVTGALSLHLVRTYGALPIGSRTLFTAVDNIGYESPRIDNEGLFSSPSLTTLNVQLNAPGTLTVSTQTIIQAGITRLSSPRDDISDLFRVQPGADLWLCPNGAIARLVTANIESPTVPSPGFPASGDTLAKRMQWKLDVVQWLTNFGLHIDSIDEEPWVEVEVWEPFFARLAGEAWRQSDEPQSALPLKRMLWPARFCFRRTGLPIRSAWPEAPLEEPLEFAERWSSDAGSMKLALPSQSVPTFEESQPKDEGMSPPRVDHGDHLESLSRMAQYPDLQNTNLVYPTPPEGATAAGANIPIQHDAYPDSDLLSPEVPHDTKPLPSSGPSPNVDIGTGHYDASDDDDLFGEMNDKDFGSKGITDADFSFFDDDDQDLGDMADPMLVDQPQEIPQEPVDTIHTKHEPPHVQDLPAAAVSPEAPKVEDEPKPEETSISMKDDPEPADEPMELEESSEPSQGPPSQTISPPLSPVEIKKILFPGSQTEDRRQSQEDQTQQGHYQPVAFQRKLGAWDQKYGAAGKFWFSAGGAINPSVNDLNEIPTVGLPNRARTSISARNKPVAKDFLQAVEDERERDSSDSTESSSEEEEDSDDLPFDHASTPVALPQLKRKRVPSESDIQSAASPAISSVVADGGTGSKAENITFLGNFLSNFSDWTFTGYFSALQIQQLPVLIRREEQIPIAQLLVDQITQSSLNHSLGQQVGLFALESEGTSFTECFDDVAFMGKIQKLDLKGYTSLQEDKTQSSSQSQQPTKESSKNSISKLCAPHLRVRRGKDYLETLPPAMSFWETFGLEPAHGSKDISAYCIHPQAAGQAAEAFLHRFGLSYESCNFGTHSRGDNSTGFDNGLKSWDSESSGYTSMMQSLLGLCEELAAELSQADVPTTNNSVVYIINPFPHAAALADICAAFWNLFQQLVADAERRQSKQVNEVVLQIIPMEFVMSEESMVMPTQTEYVNLALEVYSRCRPKDAESNPLLCAPAILLAENLPKNLNFRLSPDKVSPLQDGRSLHIAYSKSCDQRWVSAAWSDGTGSLQTSMSYCLRYRNRGSSRAVSEVRNEIWATTKHIMDKFQARWKVVLVSTDPMDPDEVDAWSNLAEQQNKMRPASLELTIITVNTIPDLTLNTPASSMSSGVLNPHFSSTPVSTPNPNTSIASPEQAGNAPTPSAVYNASTPTEPSLEPDSDVVLTDVCDDSWAVILSHRLNASPHVTELRPALVSGYLLRRKGATDSEGVFSMTVNLLYSQRPAISHESVLGDILAMYRDLSCLARARGMRSVQGNTLPWHIATALRAQELLSYVF</sequence>
<feature type="compositionally biased region" description="Polar residues" evidence="12">
    <location>
        <begin position="128"/>
        <end position="138"/>
    </location>
</feature>
<dbReference type="GO" id="GO:0003713">
    <property type="term" value="F:transcription coactivator activity"/>
    <property type="evidence" value="ECO:0007669"/>
    <property type="project" value="TreeGrafter"/>
</dbReference>
<dbReference type="Pfam" id="PF18296">
    <property type="entry name" value="MID_MedPIWI"/>
    <property type="match status" value="1"/>
</dbReference>
<dbReference type="EMBL" id="MNBE01000673">
    <property type="protein sequence ID" value="OKO98353.1"/>
    <property type="molecule type" value="Genomic_DNA"/>
</dbReference>
<feature type="region of interest" description="Disordered" evidence="12">
    <location>
        <begin position="1303"/>
        <end position="1348"/>
    </location>
</feature>
<dbReference type="InterPro" id="IPR051139">
    <property type="entry name" value="Mediator_complx_sub13"/>
</dbReference>
<comment type="subunit">
    <text evidence="11">Component of the SRB8-11 complex, which itself associates with the Mediator complex.</text>
</comment>
<feature type="region of interest" description="Disordered" evidence="12">
    <location>
        <begin position="906"/>
        <end position="927"/>
    </location>
</feature>
<feature type="compositionally biased region" description="Basic and acidic residues" evidence="12">
    <location>
        <begin position="564"/>
        <end position="574"/>
    </location>
</feature>
<dbReference type="InterPro" id="IPR009401">
    <property type="entry name" value="Med13_C"/>
</dbReference>
<name>A0A1Q5TDR0_9EURO</name>
<feature type="compositionally biased region" description="Basic and acidic residues" evidence="12">
    <location>
        <begin position="415"/>
        <end position="431"/>
    </location>
</feature>
<evidence type="ECO:0000313" key="17">
    <source>
        <dbReference type="Proteomes" id="UP000186955"/>
    </source>
</evidence>